<evidence type="ECO:0000313" key="4">
    <source>
        <dbReference type="Proteomes" id="UP000727654"/>
    </source>
</evidence>
<keyword evidence="4" id="KW-1185">Reference proteome</keyword>
<organism evidence="3 4">
    <name type="scientific">Cupriavidus laharis</name>
    <dbReference type="NCBI Taxonomy" id="151654"/>
    <lineage>
        <taxon>Bacteria</taxon>
        <taxon>Pseudomonadati</taxon>
        <taxon>Pseudomonadota</taxon>
        <taxon>Betaproteobacteria</taxon>
        <taxon>Burkholderiales</taxon>
        <taxon>Burkholderiaceae</taxon>
        <taxon>Cupriavidus</taxon>
    </lineage>
</organism>
<sequence>MDGMVVVNNAETYIASCLAGLGLIQIPAFDVKEHLAAGELVEVLQAWPVPSISVQLVYPHRRHLSRRLLAFSDWLTEVLKVAIG</sequence>
<dbReference type="PANTHER" id="PTHR30537">
    <property type="entry name" value="HTH-TYPE TRANSCRIPTIONAL REGULATOR"/>
    <property type="match status" value="1"/>
</dbReference>
<gene>
    <name evidence="3" type="ORF">LMG23992_01959</name>
</gene>
<dbReference type="Proteomes" id="UP000727654">
    <property type="component" value="Unassembled WGS sequence"/>
</dbReference>
<name>A0ABM8WUM2_9BURK</name>
<accession>A0ABM8WUM2</accession>
<feature type="domain" description="LysR substrate-binding" evidence="2">
    <location>
        <begin position="4"/>
        <end position="79"/>
    </location>
</feature>
<dbReference type="InterPro" id="IPR005119">
    <property type="entry name" value="LysR_subst-bd"/>
</dbReference>
<dbReference type="Pfam" id="PF03466">
    <property type="entry name" value="LysR_substrate"/>
    <property type="match status" value="1"/>
</dbReference>
<evidence type="ECO:0000256" key="1">
    <source>
        <dbReference type="ARBA" id="ARBA00009437"/>
    </source>
</evidence>
<dbReference type="PANTHER" id="PTHR30537:SF72">
    <property type="entry name" value="LYSR FAMILY TRANSCRIPTIONAL REGULATOR"/>
    <property type="match status" value="1"/>
</dbReference>
<proteinExistence type="inferred from homology"/>
<dbReference type="InterPro" id="IPR058163">
    <property type="entry name" value="LysR-type_TF_proteobact-type"/>
</dbReference>
<evidence type="ECO:0000313" key="3">
    <source>
        <dbReference type="EMBL" id="CAG9171200.1"/>
    </source>
</evidence>
<reference evidence="3 4" key="1">
    <citation type="submission" date="2021-08" db="EMBL/GenBank/DDBJ databases">
        <authorList>
            <person name="Peeters C."/>
        </authorList>
    </citation>
    <scope>NUCLEOTIDE SEQUENCE [LARGE SCALE GENOMIC DNA]</scope>
    <source>
        <strain evidence="3 4">LMG 23992</strain>
    </source>
</reference>
<dbReference type="SUPFAM" id="SSF53850">
    <property type="entry name" value="Periplasmic binding protein-like II"/>
    <property type="match status" value="1"/>
</dbReference>
<dbReference type="Gene3D" id="3.40.190.290">
    <property type="match status" value="1"/>
</dbReference>
<evidence type="ECO:0000259" key="2">
    <source>
        <dbReference type="Pfam" id="PF03466"/>
    </source>
</evidence>
<dbReference type="EMBL" id="CAJZAI010000003">
    <property type="protein sequence ID" value="CAG9171200.1"/>
    <property type="molecule type" value="Genomic_DNA"/>
</dbReference>
<comment type="caution">
    <text evidence="3">The sequence shown here is derived from an EMBL/GenBank/DDBJ whole genome shotgun (WGS) entry which is preliminary data.</text>
</comment>
<protein>
    <recommendedName>
        <fullName evidence="2">LysR substrate-binding domain-containing protein</fullName>
    </recommendedName>
</protein>
<comment type="similarity">
    <text evidence="1">Belongs to the LysR transcriptional regulatory family.</text>
</comment>